<feature type="chain" id="PRO_5003317154" description="Carbohydrate metabolism domain-containing protein" evidence="1">
    <location>
        <begin position="34"/>
        <end position="308"/>
    </location>
</feature>
<dbReference type="RefSeq" id="WP_013763764.1">
    <property type="nucleotide sequence ID" value="NC_015510.1"/>
</dbReference>
<evidence type="ECO:0008006" key="4">
    <source>
        <dbReference type="Google" id="ProtNLM"/>
    </source>
</evidence>
<dbReference type="AlphaFoldDB" id="F4KV44"/>
<evidence type="ECO:0000313" key="3">
    <source>
        <dbReference type="Proteomes" id="UP000008461"/>
    </source>
</evidence>
<proteinExistence type="predicted"/>
<dbReference type="PROSITE" id="PS51257">
    <property type="entry name" value="PROKAR_LIPOPROTEIN"/>
    <property type="match status" value="1"/>
</dbReference>
<reference evidence="2 3" key="1">
    <citation type="journal article" date="2011" name="Stand. Genomic Sci.">
        <title>Complete genome sequence of Haliscomenobacter hydrossis type strain (O).</title>
        <authorList>
            <consortium name="US DOE Joint Genome Institute (JGI-PGF)"/>
            <person name="Daligault H."/>
            <person name="Lapidus A."/>
            <person name="Zeytun A."/>
            <person name="Nolan M."/>
            <person name="Lucas S."/>
            <person name="Del Rio T.G."/>
            <person name="Tice H."/>
            <person name="Cheng J.F."/>
            <person name="Tapia R."/>
            <person name="Han C."/>
            <person name="Goodwin L."/>
            <person name="Pitluck S."/>
            <person name="Liolios K."/>
            <person name="Pagani I."/>
            <person name="Ivanova N."/>
            <person name="Huntemann M."/>
            <person name="Mavromatis K."/>
            <person name="Mikhailova N."/>
            <person name="Pati A."/>
            <person name="Chen A."/>
            <person name="Palaniappan K."/>
            <person name="Land M."/>
            <person name="Hauser L."/>
            <person name="Brambilla E.M."/>
            <person name="Rohde M."/>
            <person name="Verbarg S."/>
            <person name="Goker M."/>
            <person name="Bristow J."/>
            <person name="Eisen J.A."/>
            <person name="Markowitz V."/>
            <person name="Hugenholtz P."/>
            <person name="Kyrpides N.C."/>
            <person name="Klenk H.P."/>
            <person name="Woyke T."/>
        </authorList>
    </citation>
    <scope>NUCLEOTIDE SEQUENCE [LARGE SCALE GENOMIC DNA]</scope>
    <source>
        <strain evidence="3">ATCC 27775 / DSM 1100 / LMG 10767 / O</strain>
    </source>
</reference>
<keyword evidence="1" id="KW-0732">Signal</keyword>
<dbReference type="EMBL" id="CP002691">
    <property type="protein sequence ID" value="AEE49210.1"/>
    <property type="molecule type" value="Genomic_DNA"/>
</dbReference>
<dbReference type="HOGENOM" id="CLU_902441_0_0_10"/>
<protein>
    <recommendedName>
        <fullName evidence="4">Carbohydrate metabolism domain-containing protein</fullName>
    </recommendedName>
</protein>
<dbReference type="OrthoDB" id="1491784at2"/>
<organism evidence="2 3">
    <name type="scientific">Haliscomenobacter hydrossis (strain ATCC 27775 / DSM 1100 / LMG 10767 / O)</name>
    <dbReference type="NCBI Taxonomy" id="760192"/>
    <lineage>
        <taxon>Bacteria</taxon>
        <taxon>Pseudomonadati</taxon>
        <taxon>Bacteroidota</taxon>
        <taxon>Saprospiria</taxon>
        <taxon>Saprospirales</taxon>
        <taxon>Haliscomenobacteraceae</taxon>
        <taxon>Haliscomenobacter</taxon>
    </lineage>
</organism>
<evidence type="ECO:0000313" key="2">
    <source>
        <dbReference type="EMBL" id="AEE49210.1"/>
    </source>
</evidence>
<keyword evidence="3" id="KW-1185">Reference proteome</keyword>
<dbReference type="KEGG" id="hhy:Halhy_1315"/>
<feature type="signal peptide" evidence="1">
    <location>
        <begin position="1"/>
        <end position="33"/>
    </location>
</feature>
<sequence length="308" mass="33555">MSTQGKKLDFAARKSMSLFSALLCLLLSGTACNLINPVEDIPAYIWIAPFEVQTSGAQGSASAKITEVWLSVDGSFFGVYALPARIPILKTGATQVKLEAGIKDNGISTTPEIYPFFQPLEFNIELKANEIDSIRPKATYRSGIRFAFVENFESNSHVFQTTVTGNVSNRMSITNEGAFEGSGSGLIQLSTQYPAVELATRDAYSGLLAKGSAVYLELNYKSEVPLTVGVIAYKAGNLSGGGLILYSAGFNSSENWNKIYFNLSRVVADSKLDDYQIILKTEIPKNTDGTTLRSNARIWLDNVKLVHF</sequence>
<accession>F4KV44</accession>
<reference key="2">
    <citation type="submission" date="2011-04" db="EMBL/GenBank/DDBJ databases">
        <title>Complete sequence of chromosome of Haliscomenobacter hydrossis DSM 1100.</title>
        <authorList>
            <consortium name="US DOE Joint Genome Institute (JGI-PGF)"/>
            <person name="Lucas S."/>
            <person name="Han J."/>
            <person name="Lapidus A."/>
            <person name="Bruce D."/>
            <person name="Goodwin L."/>
            <person name="Pitluck S."/>
            <person name="Peters L."/>
            <person name="Kyrpides N."/>
            <person name="Mavromatis K."/>
            <person name="Ivanova N."/>
            <person name="Ovchinnikova G."/>
            <person name="Pagani I."/>
            <person name="Daligault H."/>
            <person name="Detter J.C."/>
            <person name="Han C."/>
            <person name="Land M."/>
            <person name="Hauser L."/>
            <person name="Markowitz V."/>
            <person name="Cheng J.-F."/>
            <person name="Hugenholtz P."/>
            <person name="Woyke T."/>
            <person name="Wu D."/>
            <person name="Verbarg S."/>
            <person name="Frueling A."/>
            <person name="Brambilla E."/>
            <person name="Klenk H.-P."/>
            <person name="Eisen J.A."/>
        </authorList>
    </citation>
    <scope>NUCLEOTIDE SEQUENCE</scope>
    <source>
        <strain>DSM 1100</strain>
    </source>
</reference>
<name>F4KV44_HALH1</name>
<dbReference type="eggNOG" id="ENOG503484C">
    <property type="taxonomic scope" value="Bacteria"/>
</dbReference>
<dbReference type="STRING" id="760192.Halhy_1315"/>
<gene>
    <name evidence="2" type="ordered locus">Halhy_1315</name>
</gene>
<dbReference type="Proteomes" id="UP000008461">
    <property type="component" value="Chromosome"/>
</dbReference>
<evidence type="ECO:0000256" key="1">
    <source>
        <dbReference type="SAM" id="SignalP"/>
    </source>
</evidence>